<dbReference type="InterPro" id="IPR014721">
    <property type="entry name" value="Ribsml_uS5_D2-typ_fold_subgr"/>
</dbReference>
<keyword evidence="5" id="KW-0067">ATP-binding</keyword>
<dbReference type="Pfam" id="PF18376">
    <property type="entry name" value="MDD_C"/>
    <property type="match status" value="1"/>
</dbReference>
<dbReference type="GO" id="GO:0004163">
    <property type="term" value="F:diphosphomevalonate decarboxylase activity"/>
    <property type="evidence" value="ECO:0007669"/>
    <property type="project" value="UniProtKB-EC"/>
</dbReference>
<gene>
    <name evidence="10" type="primary">mvaD</name>
    <name evidence="10" type="ORF">COV89_02405</name>
</gene>
<evidence type="ECO:0000256" key="1">
    <source>
        <dbReference type="ARBA" id="ARBA00008831"/>
    </source>
</evidence>
<dbReference type="Gene3D" id="3.30.70.890">
    <property type="entry name" value="GHMP kinase, C-terminal domain"/>
    <property type="match status" value="1"/>
</dbReference>
<feature type="domain" description="Diphosphomevalonate decarboxylase-like N-terminal" evidence="9">
    <location>
        <begin position="7"/>
        <end position="162"/>
    </location>
</feature>
<evidence type="ECO:0000256" key="6">
    <source>
        <dbReference type="ARBA" id="ARBA00023098"/>
    </source>
</evidence>
<dbReference type="PANTHER" id="PTHR10977">
    <property type="entry name" value="DIPHOSPHOMEVALONATE DECARBOXYLASE"/>
    <property type="match status" value="1"/>
</dbReference>
<proteinExistence type="inferred from homology"/>
<dbReference type="PANTHER" id="PTHR10977:SF3">
    <property type="entry name" value="DIPHOSPHOMEVALONATE DECARBOXYLASE"/>
    <property type="match status" value="1"/>
</dbReference>
<keyword evidence="6" id="KW-0443">Lipid metabolism</keyword>
<keyword evidence="3" id="KW-0444">Lipid biosynthesis</keyword>
<dbReference type="NCBIfam" id="TIGR01240">
    <property type="entry name" value="mevDPdecarb"/>
    <property type="match status" value="1"/>
</dbReference>
<comment type="caution">
    <text evidence="10">The sequence shown here is derived from an EMBL/GenBank/DDBJ whole genome shotgun (WGS) entry which is preliminary data.</text>
</comment>
<comment type="similarity">
    <text evidence="1">Belongs to the diphosphomevalonate decarboxylase family.</text>
</comment>
<dbReference type="InterPro" id="IPR053859">
    <property type="entry name" value="MVD-like_N"/>
</dbReference>
<accession>A0A2H0KFN1</accession>
<dbReference type="InterPro" id="IPR036554">
    <property type="entry name" value="GHMP_kinase_C_sf"/>
</dbReference>
<evidence type="ECO:0000256" key="2">
    <source>
        <dbReference type="ARBA" id="ARBA00012296"/>
    </source>
</evidence>
<evidence type="ECO:0000313" key="11">
    <source>
        <dbReference type="Proteomes" id="UP000231371"/>
    </source>
</evidence>
<dbReference type="EMBL" id="PCVI01000038">
    <property type="protein sequence ID" value="PIQ70071.1"/>
    <property type="molecule type" value="Genomic_DNA"/>
</dbReference>
<dbReference type="AlphaFoldDB" id="A0A2H0KFN1"/>
<dbReference type="GO" id="GO:0005524">
    <property type="term" value="F:ATP binding"/>
    <property type="evidence" value="ECO:0007669"/>
    <property type="project" value="UniProtKB-KW"/>
</dbReference>
<dbReference type="InterPro" id="IPR029765">
    <property type="entry name" value="Mev_diP_decarb"/>
</dbReference>
<sequence length="326" mass="36094">MKATAKAPANIASIKYWGRKDEKLRLPANDSISMNLSEVFTITTVEFSESYKKDEVKLVGKKLDRKEEKRIIDHLDRVRNLAKIKTFAKVVTKNNFPTGTGIASSASGFAALTVAAVKASGLEFSERQLSILARQGSGSACRSIPDGFVEWKSGSSSDSSYAHTLFPPDWLNIVDILAVVEKKTKKISSSEGHALTESSPFYGVRISGMKDKLKKIKQALTNKDFKTFGEISEAEAVNMHAVMMTSCPPLYYWTPETLKIILSVIEWREEGLPVYFTIDAGPNVHLLALPEEIDKIVQRLKRIEGIKGIIINKPTEGAKTISTHLF</sequence>
<dbReference type="SUPFAM" id="SSF54211">
    <property type="entry name" value="Ribosomal protein S5 domain 2-like"/>
    <property type="match status" value="1"/>
</dbReference>
<dbReference type="InterPro" id="IPR020568">
    <property type="entry name" value="Ribosomal_Su5_D2-typ_SF"/>
</dbReference>
<dbReference type="Proteomes" id="UP000231371">
    <property type="component" value="Unassembled WGS sequence"/>
</dbReference>
<keyword evidence="7" id="KW-0456">Lyase</keyword>
<evidence type="ECO:0000256" key="7">
    <source>
        <dbReference type="ARBA" id="ARBA00023239"/>
    </source>
</evidence>
<reference evidence="10 11" key="1">
    <citation type="submission" date="2017-09" db="EMBL/GenBank/DDBJ databases">
        <title>Depth-based differentiation of microbial function through sediment-hosted aquifers and enrichment of novel symbionts in the deep terrestrial subsurface.</title>
        <authorList>
            <person name="Probst A.J."/>
            <person name="Ladd B."/>
            <person name="Jarett J.K."/>
            <person name="Geller-Mcgrath D.E."/>
            <person name="Sieber C.M."/>
            <person name="Emerson J.B."/>
            <person name="Anantharaman K."/>
            <person name="Thomas B.C."/>
            <person name="Malmstrom R."/>
            <person name="Stieglmeier M."/>
            <person name="Klingl A."/>
            <person name="Woyke T."/>
            <person name="Ryan C.M."/>
            <person name="Banfield J.F."/>
        </authorList>
    </citation>
    <scope>NUCLEOTIDE SEQUENCE [LARGE SCALE GENOMIC DNA]</scope>
    <source>
        <strain evidence="10">CG11_big_fil_rev_8_21_14_0_20_40_12</strain>
    </source>
</reference>
<keyword evidence="4" id="KW-0547">Nucleotide-binding</keyword>
<organism evidence="10 11">
    <name type="scientific">Candidatus Shapirobacteria bacterium CG11_big_fil_rev_8_21_14_0_20_40_12</name>
    <dbReference type="NCBI Taxonomy" id="1974889"/>
    <lineage>
        <taxon>Bacteria</taxon>
        <taxon>Candidatus Shapironibacteriota</taxon>
    </lineage>
</organism>
<evidence type="ECO:0000259" key="8">
    <source>
        <dbReference type="Pfam" id="PF18376"/>
    </source>
</evidence>
<protein>
    <recommendedName>
        <fullName evidence="2">diphosphomevalonate decarboxylase</fullName>
        <ecNumber evidence="2">4.1.1.33</ecNumber>
    </recommendedName>
</protein>
<dbReference type="Gene3D" id="3.30.230.10">
    <property type="match status" value="1"/>
</dbReference>
<evidence type="ECO:0000256" key="3">
    <source>
        <dbReference type="ARBA" id="ARBA00022516"/>
    </source>
</evidence>
<dbReference type="InterPro" id="IPR005935">
    <property type="entry name" value="Mev_decarb"/>
</dbReference>
<dbReference type="SUPFAM" id="SSF55060">
    <property type="entry name" value="GHMP Kinase, C-terminal domain"/>
    <property type="match status" value="1"/>
</dbReference>
<dbReference type="FunFam" id="3.30.230.10:FF:000072">
    <property type="entry name" value="Diphosphomevalonate decarboxylase"/>
    <property type="match status" value="1"/>
</dbReference>
<name>A0A2H0KFN1_9BACT</name>
<evidence type="ECO:0000256" key="4">
    <source>
        <dbReference type="ARBA" id="ARBA00022741"/>
    </source>
</evidence>
<feature type="domain" description="Mvd1 C-terminal" evidence="8">
    <location>
        <begin position="176"/>
        <end position="303"/>
    </location>
</feature>
<dbReference type="GO" id="GO:0019287">
    <property type="term" value="P:isopentenyl diphosphate biosynthetic process, mevalonate pathway"/>
    <property type="evidence" value="ECO:0007669"/>
    <property type="project" value="InterPro"/>
</dbReference>
<evidence type="ECO:0000256" key="5">
    <source>
        <dbReference type="ARBA" id="ARBA00022840"/>
    </source>
</evidence>
<dbReference type="Pfam" id="PF22700">
    <property type="entry name" value="MVD-like_N"/>
    <property type="match status" value="1"/>
</dbReference>
<dbReference type="EC" id="4.1.1.33" evidence="2"/>
<evidence type="ECO:0000313" key="10">
    <source>
        <dbReference type="EMBL" id="PIQ70071.1"/>
    </source>
</evidence>
<dbReference type="PIRSF" id="PIRSF015950">
    <property type="entry name" value="Mev_P_decrbx"/>
    <property type="match status" value="1"/>
</dbReference>
<dbReference type="InterPro" id="IPR041431">
    <property type="entry name" value="Mvd1_C"/>
</dbReference>
<dbReference type="GO" id="GO:0005829">
    <property type="term" value="C:cytosol"/>
    <property type="evidence" value="ECO:0007669"/>
    <property type="project" value="InterPro"/>
</dbReference>
<evidence type="ECO:0000259" key="9">
    <source>
        <dbReference type="Pfam" id="PF22700"/>
    </source>
</evidence>